<evidence type="ECO:0000256" key="11">
    <source>
        <dbReference type="ARBA" id="ARBA00022741"/>
    </source>
</evidence>
<evidence type="ECO:0000256" key="7">
    <source>
        <dbReference type="ARBA" id="ARBA00022490"/>
    </source>
</evidence>
<evidence type="ECO:0000256" key="5">
    <source>
        <dbReference type="ARBA" id="ARBA00017322"/>
    </source>
</evidence>
<evidence type="ECO:0000256" key="15">
    <source>
        <dbReference type="ARBA" id="ARBA00023012"/>
    </source>
</evidence>
<evidence type="ECO:0000256" key="4">
    <source>
        <dbReference type="ARBA" id="ARBA00012438"/>
    </source>
</evidence>
<dbReference type="InterPro" id="IPR013656">
    <property type="entry name" value="PAS_4"/>
</dbReference>
<evidence type="ECO:0000256" key="9">
    <source>
        <dbReference type="ARBA" id="ARBA00022679"/>
    </source>
</evidence>
<dbReference type="PRINTS" id="PR00344">
    <property type="entry name" value="BCTRLSENSOR"/>
</dbReference>
<evidence type="ECO:0000313" key="21">
    <source>
        <dbReference type="EMBL" id="TCJ14591.1"/>
    </source>
</evidence>
<dbReference type="OrthoDB" id="5522855at2"/>
<dbReference type="Pfam" id="PF02518">
    <property type="entry name" value="HATPase_c"/>
    <property type="match status" value="1"/>
</dbReference>
<keyword evidence="14" id="KW-0408">Iron</keyword>
<comment type="caution">
    <text evidence="21">The sequence shown here is derived from an EMBL/GenBank/DDBJ whole genome shotgun (WGS) entry which is preliminary data.</text>
</comment>
<dbReference type="GO" id="GO:0051539">
    <property type="term" value="F:4 iron, 4 sulfur cluster binding"/>
    <property type="evidence" value="ECO:0007669"/>
    <property type="project" value="UniProtKB-KW"/>
</dbReference>
<dbReference type="PROSITE" id="PS50109">
    <property type="entry name" value="HIS_KIN"/>
    <property type="match status" value="1"/>
</dbReference>
<evidence type="ECO:0000256" key="17">
    <source>
        <dbReference type="ARBA" id="ARBA00024827"/>
    </source>
</evidence>
<dbReference type="EMBL" id="SJZI01000042">
    <property type="protein sequence ID" value="TCJ14591.1"/>
    <property type="molecule type" value="Genomic_DNA"/>
</dbReference>
<dbReference type="EC" id="2.7.13.3" evidence="4"/>
<evidence type="ECO:0000256" key="10">
    <source>
        <dbReference type="ARBA" id="ARBA00022723"/>
    </source>
</evidence>
<dbReference type="GO" id="GO:0005524">
    <property type="term" value="F:ATP binding"/>
    <property type="evidence" value="ECO:0007669"/>
    <property type="project" value="UniProtKB-KW"/>
</dbReference>
<comment type="catalytic activity">
    <reaction evidence="1">
        <text>ATP + protein L-histidine = ADP + protein N-phospho-L-histidine.</text>
        <dbReference type="EC" id="2.7.13.3"/>
    </reaction>
</comment>
<dbReference type="SMART" id="SM00091">
    <property type="entry name" value="PAS"/>
    <property type="match status" value="1"/>
</dbReference>
<evidence type="ECO:0000259" key="19">
    <source>
        <dbReference type="PROSITE" id="PS50109"/>
    </source>
</evidence>
<dbReference type="Pfam" id="PF07730">
    <property type="entry name" value="HisKA_3"/>
    <property type="match status" value="1"/>
</dbReference>
<accession>A0A4R1BC29</accession>
<dbReference type="GO" id="GO:0046872">
    <property type="term" value="F:metal ion binding"/>
    <property type="evidence" value="ECO:0007669"/>
    <property type="project" value="UniProtKB-KW"/>
</dbReference>
<feature type="domain" description="Histidine kinase" evidence="19">
    <location>
        <begin position="144"/>
        <end position="335"/>
    </location>
</feature>
<keyword evidence="6" id="KW-0004">4Fe-4S</keyword>
<dbReference type="InterPro" id="IPR003594">
    <property type="entry name" value="HATPase_dom"/>
</dbReference>
<evidence type="ECO:0000256" key="14">
    <source>
        <dbReference type="ARBA" id="ARBA00023004"/>
    </source>
</evidence>
<dbReference type="InterPro" id="IPR005467">
    <property type="entry name" value="His_kinase_dom"/>
</dbReference>
<gene>
    <name evidence="21" type="ORF">EPD60_11455</name>
</gene>
<dbReference type="CDD" id="cd00130">
    <property type="entry name" value="PAS"/>
    <property type="match status" value="1"/>
</dbReference>
<dbReference type="SMART" id="SM00387">
    <property type="entry name" value="HATPase_c"/>
    <property type="match status" value="1"/>
</dbReference>
<dbReference type="SUPFAM" id="SSF55785">
    <property type="entry name" value="PYP-like sensor domain (PAS domain)"/>
    <property type="match status" value="1"/>
</dbReference>
<evidence type="ECO:0000256" key="1">
    <source>
        <dbReference type="ARBA" id="ARBA00000085"/>
    </source>
</evidence>
<dbReference type="GO" id="GO:0016020">
    <property type="term" value="C:membrane"/>
    <property type="evidence" value="ECO:0007669"/>
    <property type="project" value="InterPro"/>
</dbReference>
<dbReference type="GO" id="GO:0046983">
    <property type="term" value="F:protein dimerization activity"/>
    <property type="evidence" value="ECO:0007669"/>
    <property type="project" value="InterPro"/>
</dbReference>
<keyword evidence="9" id="KW-0808">Transferase</keyword>
<dbReference type="InterPro" id="IPR035965">
    <property type="entry name" value="PAS-like_dom_sf"/>
</dbReference>
<dbReference type="InterPro" id="IPR050482">
    <property type="entry name" value="Sensor_HK_TwoCompSys"/>
</dbReference>
<keyword evidence="12" id="KW-0418">Kinase</keyword>
<dbReference type="RefSeq" id="WP_131449581.1">
    <property type="nucleotide sequence ID" value="NZ_SJZI01000042.1"/>
</dbReference>
<dbReference type="InterPro" id="IPR004358">
    <property type="entry name" value="Sig_transdc_His_kin-like_C"/>
</dbReference>
<evidence type="ECO:0000313" key="22">
    <source>
        <dbReference type="Proteomes" id="UP000295334"/>
    </source>
</evidence>
<dbReference type="PANTHER" id="PTHR24421:SF10">
    <property type="entry name" value="NITRATE_NITRITE SENSOR PROTEIN NARQ"/>
    <property type="match status" value="1"/>
</dbReference>
<evidence type="ECO:0000256" key="2">
    <source>
        <dbReference type="ARBA" id="ARBA00001966"/>
    </source>
</evidence>
<dbReference type="NCBIfam" id="TIGR00229">
    <property type="entry name" value="sensory_box"/>
    <property type="match status" value="1"/>
</dbReference>
<dbReference type="Pfam" id="PF08448">
    <property type="entry name" value="PAS_4"/>
    <property type="match status" value="1"/>
</dbReference>
<dbReference type="PROSITE" id="PS50112">
    <property type="entry name" value="PAS"/>
    <property type="match status" value="1"/>
</dbReference>
<dbReference type="GO" id="GO:0000155">
    <property type="term" value="F:phosphorelay sensor kinase activity"/>
    <property type="evidence" value="ECO:0007669"/>
    <property type="project" value="InterPro"/>
</dbReference>
<protein>
    <recommendedName>
        <fullName evidence="5">Oxygen sensor histidine kinase NreB</fullName>
        <ecNumber evidence="4">2.7.13.3</ecNumber>
    </recommendedName>
    <alternativeName>
        <fullName evidence="18">Nitrogen regulation protein B</fullName>
    </alternativeName>
</protein>
<evidence type="ECO:0000256" key="8">
    <source>
        <dbReference type="ARBA" id="ARBA00022553"/>
    </source>
</evidence>
<sequence>MEDKVPSTQDQNLSEVLDRITDGFYAIDPDGTVLYWNKAAEEMLGKKKDEVIGRSLWNCFPEAQALNFYTLYHQAFQEQRTIHFEGYYPPRDIWAEVSVYPSANGLSVYFKNINERKRLERELLEHQHGLTAAIIAAQEQERSLISQELHDNVNQLLTSAKLYAGLARDGVGAAVEMIAKSVALIQAAIDEIRKLSGQLSASFVSSEELEDTLAELIDTVATGNQLEITFHSELSNPFPENENIKLAVYRILQEQLTNVVKHADAKHVEVTLRQSQDKLTLVVADDGKGFDTAQKSAGIGLRNMRTRAESLMGLFSIASQPGKGSTLFVQLPLQAL</sequence>
<dbReference type="Gene3D" id="3.30.450.20">
    <property type="entry name" value="PAS domain"/>
    <property type="match status" value="1"/>
</dbReference>
<evidence type="ECO:0000256" key="3">
    <source>
        <dbReference type="ARBA" id="ARBA00004496"/>
    </source>
</evidence>
<organism evidence="21 22">
    <name type="scientific">Flaviaesturariibacter flavus</name>
    <dbReference type="NCBI Taxonomy" id="2502780"/>
    <lineage>
        <taxon>Bacteria</taxon>
        <taxon>Pseudomonadati</taxon>
        <taxon>Bacteroidota</taxon>
        <taxon>Chitinophagia</taxon>
        <taxon>Chitinophagales</taxon>
        <taxon>Chitinophagaceae</taxon>
        <taxon>Flaviaestuariibacter</taxon>
    </lineage>
</organism>
<feature type="domain" description="PAS" evidence="20">
    <location>
        <begin position="9"/>
        <end position="73"/>
    </location>
</feature>
<keyword evidence="15" id="KW-0902">Two-component regulatory system</keyword>
<evidence type="ECO:0000256" key="16">
    <source>
        <dbReference type="ARBA" id="ARBA00023014"/>
    </source>
</evidence>
<comment type="function">
    <text evidence="17">Member of the two-component regulatory system NreB/NreC involved in the control of dissimilatory nitrate/nitrite reduction in response to oxygen. NreB functions as a direct oxygen sensor histidine kinase which is autophosphorylated, in the absence of oxygen, probably at the conserved histidine residue, and transfers its phosphate group probably to a conserved aspartate residue of NreC. NreB/NreC activates the expression of the nitrate (narGHJI) and nitrite (nir) reductase operons, as well as the putative nitrate transporter gene narT.</text>
</comment>
<dbReference type="Proteomes" id="UP000295334">
    <property type="component" value="Unassembled WGS sequence"/>
</dbReference>
<dbReference type="Gene3D" id="1.20.5.1930">
    <property type="match status" value="1"/>
</dbReference>
<proteinExistence type="predicted"/>
<comment type="subcellular location">
    <subcellularLocation>
        <location evidence="3">Cytoplasm</location>
    </subcellularLocation>
</comment>
<keyword evidence="8" id="KW-0597">Phosphoprotein</keyword>
<keyword evidence="13" id="KW-0067">ATP-binding</keyword>
<dbReference type="GO" id="GO:0005737">
    <property type="term" value="C:cytoplasm"/>
    <property type="evidence" value="ECO:0007669"/>
    <property type="project" value="UniProtKB-SubCell"/>
</dbReference>
<dbReference type="InterPro" id="IPR000014">
    <property type="entry name" value="PAS"/>
</dbReference>
<dbReference type="SUPFAM" id="SSF55874">
    <property type="entry name" value="ATPase domain of HSP90 chaperone/DNA topoisomerase II/histidine kinase"/>
    <property type="match status" value="1"/>
</dbReference>
<evidence type="ECO:0000256" key="12">
    <source>
        <dbReference type="ARBA" id="ARBA00022777"/>
    </source>
</evidence>
<dbReference type="CDD" id="cd16917">
    <property type="entry name" value="HATPase_UhpB-NarQ-NarX-like"/>
    <property type="match status" value="1"/>
</dbReference>
<dbReference type="AlphaFoldDB" id="A0A4R1BC29"/>
<dbReference type="InterPro" id="IPR011712">
    <property type="entry name" value="Sig_transdc_His_kin_sub3_dim/P"/>
</dbReference>
<keyword evidence="7" id="KW-0963">Cytoplasm</keyword>
<keyword evidence="10" id="KW-0479">Metal-binding</keyword>
<keyword evidence="16" id="KW-0411">Iron-sulfur</keyword>
<evidence type="ECO:0000256" key="18">
    <source>
        <dbReference type="ARBA" id="ARBA00030800"/>
    </source>
</evidence>
<dbReference type="InterPro" id="IPR036890">
    <property type="entry name" value="HATPase_C_sf"/>
</dbReference>
<reference evidence="21 22" key="1">
    <citation type="submission" date="2019-03" db="EMBL/GenBank/DDBJ databases">
        <authorList>
            <person name="Kim M.K.M."/>
        </authorList>
    </citation>
    <scope>NUCLEOTIDE SEQUENCE [LARGE SCALE GENOMIC DNA]</scope>
    <source>
        <strain evidence="21 22">17J68-12</strain>
    </source>
</reference>
<keyword evidence="22" id="KW-1185">Reference proteome</keyword>
<name>A0A4R1BC29_9BACT</name>
<evidence type="ECO:0000256" key="13">
    <source>
        <dbReference type="ARBA" id="ARBA00022840"/>
    </source>
</evidence>
<evidence type="ECO:0000256" key="6">
    <source>
        <dbReference type="ARBA" id="ARBA00022485"/>
    </source>
</evidence>
<comment type="cofactor">
    <cofactor evidence="2">
        <name>[4Fe-4S] cluster</name>
        <dbReference type="ChEBI" id="CHEBI:49883"/>
    </cofactor>
</comment>
<dbReference type="PANTHER" id="PTHR24421">
    <property type="entry name" value="NITRATE/NITRITE SENSOR PROTEIN NARX-RELATED"/>
    <property type="match status" value="1"/>
</dbReference>
<keyword evidence="11" id="KW-0547">Nucleotide-binding</keyword>
<dbReference type="Gene3D" id="3.30.565.10">
    <property type="entry name" value="Histidine kinase-like ATPase, C-terminal domain"/>
    <property type="match status" value="1"/>
</dbReference>
<evidence type="ECO:0000259" key="20">
    <source>
        <dbReference type="PROSITE" id="PS50112"/>
    </source>
</evidence>